<evidence type="ECO:0000256" key="2">
    <source>
        <dbReference type="SAM" id="SignalP"/>
    </source>
</evidence>
<feature type="chain" id="PRO_5040728372" description="PepSY domain-containing protein" evidence="2">
    <location>
        <begin position="29"/>
        <end position="146"/>
    </location>
</feature>
<feature type="compositionally biased region" description="Gly residues" evidence="1">
    <location>
        <begin position="135"/>
        <end position="146"/>
    </location>
</feature>
<proteinExistence type="predicted"/>
<dbReference type="RefSeq" id="WP_226610455.1">
    <property type="nucleotide sequence ID" value="NZ_JAJAQI010000028.1"/>
</dbReference>
<evidence type="ECO:0000313" key="4">
    <source>
        <dbReference type="Proteomes" id="UP001139311"/>
    </source>
</evidence>
<dbReference type="EMBL" id="JAJAQI010000028">
    <property type="protein sequence ID" value="MCB4823572.1"/>
    <property type="molecule type" value="Genomic_DNA"/>
</dbReference>
<comment type="caution">
    <text evidence="3">The sequence shown here is derived from an EMBL/GenBank/DDBJ whole genome shotgun (WGS) entry which is preliminary data.</text>
</comment>
<accession>A0A9X1IFH4</accession>
<feature type="signal peptide" evidence="2">
    <location>
        <begin position="1"/>
        <end position="28"/>
    </location>
</feature>
<feature type="region of interest" description="Disordered" evidence="1">
    <location>
        <begin position="91"/>
        <end position="146"/>
    </location>
</feature>
<feature type="region of interest" description="Disordered" evidence="1">
    <location>
        <begin position="26"/>
        <end position="68"/>
    </location>
</feature>
<evidence type="ECO:0000256" key="1">
    <source>
        <dbReference type="SAM" id="MobiDB-lite"/>
    </source>
</evidence>
<keyword evidence="4" id="KW-1185">Reference proteome</keyword>
<sequence length="146" mass="14557">MTKPIARRLTRTALGAALGLALAAPAFAQSSQSQPSQSQPSQGGSAAQSPGGQRSQPQAMSQDKLRQQLTQAGFREVQILDAAYLVRAKTQDGNTVLMMIDPPPGGMQSSGMTGGDRGAGTSGSSGGASPSASGGSSGNQPGGQSR</sequence>
<name>A0A9X1IFH4_9PROT</name>
<feature type="compositionally biased region" description="Polar residues" evidence="1">
    <location>
        <begin position="57"/>
        <end position="68"/>
    </location>
</feature>
<feature type="compositionally biased region" description="Gly residues" evidence="1">
    <location>
        <begin position="112"/>
        <end position="126"/>
    </location>
</feature>
<dbReference type="AlphaFoldDB" id="A0A9X1IFH4"/>
<organism evidence="3 4">
    <name type="scientific">Roseicella aerolata</name>
    <dbReference type="NCBI Taxonomy" id="2883479"/>
    <lineage>
        <taxon>Bacteria</taxon>
        <taxon>Pseudomonadati</taxon>
        <taxon>Pseudomonadota</taxon>
        <taxon>Alphaproteobacteria</taxon>
        <taxon>Acetobacterales</taxon>
        <taxon>Roseomonadaceae</taxon>
        <taxon>Roseicella</taxon>
    </lineage>
</organism>
<keyword evidence="2" id="KW-0732">Signal</keyword>
<reference evidence="3" key="1">
    <citation type="submission" date="2021-10" db="EMBL/GenBank/DDBJ databases">
        <title>Roseicella aerolatum sp. nov., isolated from aerosols of e-waste dismantling site.</title>
        <authorList>
            <person name="Qin T."/>
        </authorList>
    </citation>
    <scope>NUCLEOTIDE SEQUENCE</scope>
    <source>
        <strain evidence="3">GB24</strain>
    </source>
</reference>
<protein>
    <recommendedName>
        <fullName evidence="5">PepSY domain-containing protein</fullName>
    </recommendedName>
</protein>
<feature type="compositionally biased region" description="Low complexity" evidence="1">
    <location>
        <begin position="26"/>
        <end position="56"/>
    </location>
</feature>
<evidence type="ECO:0000313" key="3">
    <source>
        <dbReference type="EMBL" id="MCB4823572.1"/>
    </source>
</evidence>
<gene>
    <name evidence="3" type="ORF">LHA35_17720</name>
</gene>
<dbReference type="Proteomes" id="UP001139311">
    <property type="component" value="Unassembled WGS sequence"/>
</dbReference>
<evidence type="ECO:0008006" key="5">
    <source>
        <dbReference type="Google" id="ProtNLM"/>
    </source>
</evidence>